<dbReference type="PANTHER" id="PTHR43557:SF2">
    <property type="entry name" value="RIESKE DOMAIN-CONTAINING PROTEIN-RELATED"/>
    <property type="match status" value="1"/>
</dbReference>
<name>A0A5N3P582_9HYPH</name>
<dbReference type="SUPFAM" id="SSF51905">
    <property type="entry name" value="FAD/NAD(P)-binding domain"/>
    <property type="match status" value="1"/>
</dbReference>
<dbReference type="GO" id="GO:0016651">
    <property type="term" value="F:oxidoreductase activity, acting on NAD(P)H"/>
    <property type="evidence" value="ECO:0007669"/>
    <property type="project" value="TreeGrafter"/>
</dbReference>
<dbReference type="AlphaFoldDB" id="A0A5N3P582"/>
<dbReference type="Pfam" id="PF07992">
    <property type="entry name" value="Pyr_redox_2"/>
    <property type="match status" value="1"/>
</dbReference>
<comment type="cofactor">
    <cofactor evidence="1">
        <name>FAD</name>
        <dbReference type="ChEBI" id="CHEBI:57692"/>
    </cofactor>
</comment>
<organism evidence="7 8">
    <name type="scientific">Microvirga brassicacearum</name>
    <dbReference type="NCBI Taxonomy" id="2580413"/>
    <lineage>
        <taxon>Bacteria</taxon>
        <taxon>Pseudomonadati</taxon>
        <taxon>Pseudomonadota</taxon>
        <taxon>Alphaproteobacteria</taxon>
        <taxon>Hyphomicrobiales</taxon>
        <taxon>Methylobacteriaceae</taxon>
        <taxon>Microvirga</taxon>
    </lineage>
</organism>
<dbReference type="Pfam" id="PF14759">
    <property type="entry name" value="Reductase_C"/>
    <property type="match status" value="1"/>
</dbReference>
<dbReference type="InterPro" id="IPR023753">
    <property type="entry name" value="FAD/NAD-binding_dom"/>
</dbReference>
<dbReference type="InterPro" id="IPR028202">
    <property type="entry name" value="Reductase_C"/>
</dbReference>
<comment type="caution">
    <text evidence="7">The sequence shown here is derived from an EMBL/GenBank/DDBJ whole genome shotgun (WGS) entry which is preliminary data.</text>
</comment>
<dbReference type="OrthoDB" id="7809559at2"/>
<keyword evidence="8" id="KW-1185">Reference proteome</keyword>
<feature type="domain" description="FAD/NAD(P)-binding" evidence="5">
    <location>
        <begin position="5"/>
        <end position="301"/>
    </location>
</feature>
<reference evidence="7 8" key="1">
    <citation type="journal article" date="2019" name="Microorganisms">
        <title>Genome Insights into the Novel Species Microvirga brassicacearum, a Rapeseed Endophyte with Biotechnological Potential.</title>
        <authorList>
            <person name="Jimenez-Gomez A."/>
            <person name="Saati-Santamaria Z."/>
            <person name="Igual J.M."/>
            <person name="Rivas R."/>
            <person name="Mateos P.F."/>
            <person name="Garcia-Fraile P."/>
        </authorList>
    </citation>
    <scope>NUCLEOTIDE SEQUENCE [LARGE SCALE GENOMIC DNA]</scope>
    <source>
        <strain evidence="7 8">CDVBN77</strain>
    </source>
</reference>
<dbReference type="Proteomes" id="UP000325684">
    <property type="component" value="Unassembled WGS sequence"/>
</dbReference>
<keyword evidence="2" id="KW-0285">Flavoprotein</keyword>
<dbReference type="PRINTS" id="PR00411">
    <property type="entry name" value="PNDRDTASEI"/>
</dbReference>
<sequence length="420" mass="44980">MMSGIVIVGAGHAGSQAAIALRQGGYRDPITLVGQEREIPYHRPPLSKAFLKGAAASPVPLRSSVAYSESAVSFLQGSAAAEIDPAAKIVKLSDERWLPYDKLILATGATPRRLNCPGSDLSGIFTLRSVADAHRIRSRMRDVREIVVVGGGFVGLEAAATFAQLGKSVTVLEIGPRLLGRAVSPIISHHLLSRLTRMGLAVRLDTSAVGFLGSQKGIDAVLTDDGGRIAAQMVLIGIGAEPDCNLARQAGLHCDDGILVNSRLQTSNPDIYAIGDCARFHHWHAERSVRLESVQNATDQARHVAHTILGLEAAYRTVPWFWSDIADMKLQMVGLSHMAERHMLSGTINEGTFSVYHFRGSTLVAIDSVNSPTDHMLGRKMLEAGFSPTPDDVAAGKARSAFKEWGSGEEAALHSETTRS</sequence>
<dbReference type="Gene3D" id="3.30.390.30">
    <property type="match status" value="1"/>
</dbReference>
<evidence type="ECO:0000256" key="4">
    <source>
        <dbReference type="ARBA" id="ARBA00023002"/>
    </source>
</evidence>
<dbReference type="InterPro" id="IPR016156">
    <property type="entry name" value="FAD/NAD-linked_Rdtase_dimer_sf"/>
</dbReference>
<accession>A0A5N3P582</accession>
<gene>
    <name evidence="7" type="ORF">FEZ63_20890</name>
</gene>
<keyword evidence="4" id="KW-0560">Oxidoreductase</keyword>
<keyword evidence="3" id="KW-0274">FAD</keyword>
<dbReference type="PRINTS" id="PR00368">
    <property type="entry name" value="FADPNR"/>
</dbReference>
<proteinExistence type="predicted"/>
<protein>
    <submittedName>
        <fullName evidence="7">Oxidoreductase</fullName>
    </submittedName>
</protein>
<dbReference type="EMBL" id="VCMV01000054">
    <property type="protein sequence ID" value="KAB0264907.1"/>
    <property type="molecule type" value="Genomic_DNA"/>
</dbReference>
<evidence type="ECO:0000256" key="2">
    <source>
        <dbReference type="ARBA" id="ARBA00022630"/>
    </source>
</evidence>
<evidence type="ECO:0000259" key="6">
    <source>
        <dbReference type="Pfam" id="PF14759"/>
    </source>
</evidence>
<evidence type="ECO:0000256" key="1">
    <source>
        <dbReference type="ARBA" id="ARBA00001974"/>
    </source>
</evidence>
<dbReference type="InterPro" id="IPR050446">
    <property type="entry name" value="FAD-oxidoreductase/Apoptosis"/>
</dbReference>
<evidence type="ECO:0000256" key="3">
    <source>
        <dbReference type="ARBA" id="ARBA00022827"/>
    </source>
</evidence>
<dbReference type="PANTHER" id="PTHR43557">
    <property type="entry name" value="APOPTOSIS-INDUCING FACTOR 1"/>
    <property type="match status" value="1"/>
</dbReference>
<dbReference type="SUPFAM" id="SSF55424">
    <property type="entry name" value="FAD/NAD-linked reductases, dimerisation (C-terminal) domain"/>
    <property type="match status" value="1"/>
</dbReference>
<dbReference type="InterPro" id="IPR036188">
    <property type="entry name" value="FAD/NAD-bd_sf"/>
</dbReference>
<dbReference type="GO" id="GO:0005737">
    <property type="term" value="C:cytoplasm"/>
    <property type="evidence" value="ECO:0007669"/>
    <property type="project" value="TreeGrafter"/>
</dbReference>
<evidence type="ECO:0000259" key="5">
    <source>
        <dbReference type="Pfam" id="PF07992"/>
    </source>
</evidence>
<evidence type="ECO:0000313" key="8">
    <source>
        <dbReference type="Proteomes" id="UP000325684"/>
    </source>
</evidence>
<dbReference type="Gene3D" id="3.50.50.60">
    <property type="entry name" value="FAD/NAD(P)-binding domain"/>
    <property type="match status" value="2"/>
</dbReference>
<evidence type="ECO:0000313" key="7">
    <source>
        <dbReference type="EMBL" id="KAB0264907.1"/>
    </source>
</evidence>
<feature type="domain" description="Reductase C-terminal" evidence="6">
    <location>
        <begin position="320"/>
        <end position="394"/>
    </location>
</feature>